<accession>A0AA35YX60</accession>
<dbReference type="AlphaFoldDB" id="A0AA35YX60"/>
<reference evidence="2" key="1">
    <citation type="submission" date="2023-04" db="EMBL/GenBank/DDBJ databases">
        <authorList>
            <person name="Vijverberg K."/>
            <person name="Xiong W."/>
            <person name="Schranz E."/>
        </authorList>
    </citation>
    <scope>NUCLEOTIDE SEQUENCE</scope>
</reference>
<organism evidence="2 3">
    <name type="scientific">Lactuca saligna</name>
    <name type="common">Willowleaf lettuce</name>
    <dbReference type="NCBI Taxonomy" id="75948"/>
    <lineage>
        <taxon>Eukaryota</taxon>
        <taxon>Viridiplantae</taxon>
        <taxon>Streptophyta</taxon>
        <taxon>Embryophyta</taxon>
        <taxon>Tracheophyta</taxon>
        <taxon>Spermatophyta</taxon>
        <taxon>Magnoliopsida</taxon>
        <taxon>eudicotyledons</taxon>
        <taxon>Gunneridae</taxon>
        <taxon>Pentapetalae</taxon>
        <taxon>asterids</taxon>
        <taxon>campanulids</taxon>
        <taxon>Asterales</taxon>
        <taxon>Asteraceae</taxon>
        <taxon>Cichorioideae</taxon>
        <taxon>Cichorieae</taxon>
        <taxon>Lactucinae</taxon>
        <taxon>Lactuca</taxon>
    </lineage>
</organism>
<protein>
    <submittedName>
        <fullName evidence="2">Uncharacterized protein</fullName>
    </submittedName>
</protein>
<evidence type="ECO:0000313" key="3">
    <source>
        <dbReference type="Proteomes" id="UP001177003"/>
    </source>
</evidence>
<evidence type="ECO:0000313" key="2">
    <source>
        <dbReference type="EMBL" id="CAI9281888.1"/>
    </source>
</evidence>
<dbReference type="Proteomes" id="UP001177003">
    <property type="component" value="Chromosome 4"/>
</dbReference>
<gene>
    <name evidence="2" type="ORF">LSALG_LOCUS21558</name>
</gene>
<dbReference type="EMBL" id="OX465080">
    <property type="protein sequence ID" value="CAI9281888.1"/>
    <property type="molecule type" value="Genomic_DNA"/>
</dbReference>
<feature type="compositionally biased region" description="Acidic residues" evidence="1">
    <location>
        <begin position="1"/>
        <end position="18"/>
    </location>
</feature>
<proteinExistence type="predicted"/>
<sequence length="229" mass="26648">MFTEEPIIDDSEDEEPDEAELKRRKAHEAEINEHAHIIREAEEKEKNTQDSQLDLPITQKAFRFRAFIKITNVPFSDITADQMLSAFYLKHMKPQYKTWSVSKIIVVKVTRPIQNESFPNVGFNVARGSSSQACEFTLADLPCLNPRDWMVIYNILVRNKEKYEPVVSHLQLLIKSYIQEVGSMDVEIATVVRQKPSVVRKYVPKDIEKLNPGNIFKECWFIVYASRDR</sequence>
<keyword evidence="3" id="KW-1185">Reference proteome</keyword>
<name>A0AA35YX60_LACSI</name>
<feature type="region of interest" description="Disordered" evidence="1">
    <location>
        <begin position="1"/>
        <end position="27"/>
    </location>
</feature>
<evidence type="ECO:0000256" key="1">
    <source>
        <dbReference type="SAM" id="MobiDB-lite"/>
    </source>
</evidence>